<sequence length="472" mass="51973">MVYISAFRWQTLLWALLSLAGRALSQQECTNVTISSAADADAIRKTCKTILGNLVFAETFTGTGTVSLDGIEIIQGNIWHEIDDIYKCKDSPDESPCSAKFTISSSTLRFVNGTLYFWGFDGLESLVLPNLNRVQGSFSLNHLYQLGTLDVTGLQYVENFQLSAQNLEKFSIDGLQEFTGPRNGHVSVFGDKLDNVDGLFMNNLDPWKNHSSGGSYDNWMQTGMGVSLNLPNIKTVTFGWRRVPSFRFNPPNPPAGVVFGGPNTTEMEIGEVRLGFGMAQVDRHKQVKKLAARSLEVREATDLQTLNVPFDSLGSLDVFSAPSLTTVTLPPEAENWNMSKLSILDCPQVNLTSEYSMRNDERIKTWYWPKSDFDNIAIQGKLSNEFFESFLAPPVPRVRGHFFVGDTTGNLDCGIFAKAQADSGNTTFPKNKVGCISRNENSGPRLGNHFGGGSPAWQVVLVGIAMMATTVL</sequence>
<feature type="signal peptide" evidence="1">
    <location>
        <begin position="1"/>
        <end position="25"/>
    </location>
</feature>
<accession>A0AAE0IV42</accession>
<dbReference type="SUPFAM" id="SSF52058">
    <property type="entry name" value="L domain-like"/>
    <property type="match status" value="1"/>
</dbReference>
<reference evidence="2" key="2">
    <citation type="submission" date="2023-06" db="EMBL/GenBank/DDBJ databases">
        <authorList>
            <consortium name="Lawrence Berkeley National Laboratory"/>
            <person name="Haridas S."/>
            <person name="Hensen N."/>
            <person name="Bonometti L."/>
            <person name="Westerberg I."/>
            <person name="Brannstrom I.O."/>
            <person name="Guillou S."/>
            <person name="Cros-Aarteil S."/>
            <person name="Calhoun S."/>
            <person name="Kuo A."/>
            <person name="Mondo S."/>
            <person name="Pangilinan J."/>
            <person name="Riley R."/>
            <person name="Labutti K."/>
            <person name="Andreopoulos B."/>
            <person name="Lipzen A."/>
            <person name="Chen C."/>
            <person name="Yanf M."/>
            <person name="Daum C."/>
            <person name="Ng V."/>
            <person name="Clum A."/>
            <person name="Steindorff A."/>
            <person name="Ohm R."/>
            <person name="Martin F."/>
            <person name="Silar P."/>
            <person name="Natvig D."/>
            <person name="Lalanne C."/>
            <person name="Gautier V."/>
            <person name="Ament-Velasquez S.L."/>
            <person name="Kruys A."/>
            <person name="Hutchinson M.I."/>
            <person name="Powell A.J."/>
            <person name="Barry K."/>
            <person name="Miller A.N."/>
            <person name="Grigoriev I.V."/>
            <person name="Debuchy R."/>
            <person name="Gladieux P."/>
            <person name="Thoren M.H."/>
            <person name="Johannesson H."/>
        </authorList>
    </citation>
    <scope>NUCLEOTIDE SEQUENCE</scope>
    <source>
        <strain evidence="2">CBS 118394</strain>
    </source>
</reference>
<dbReference type="InterPro" id="IPR036941">
    <property type="entry name" value="Rcpt_L-dom_sf"/>
</dbReference>
<evidence type="ECO:0000313" key="3">
    <source>
        <dbReference type="Proteomes" id="UP001283341"/>
    </source>
</evidence>
<dbReference type="Gene3D" id="3.80.20.20">
    <property type="entry name" value="Receptor L-domain"/>
    <property type="match status" value="1"/>
</dbReference>
<organism evidence="2 3">
    <name type="scientific">Apodospora peruviana</name>
    <dbReference type="NCBI Taxonomy" id="516989"/>
    <lineage>
        <taxon>Eukaryota</taxon>
        <taxon>Fungi</taxon>
        <taxon>Dikarya</taxon>
        <taxon>Ascomycota</taxon>
        <taxon>Pezizomycotina</taxon>
        <taxon>Sordariomycetes</taxon>
        <taxon>Sordariomycetidae</taxon>
        <taxon>Sordariales</taxon>
        <taxon>Lasiosphaeriaceae</taxon>
        <taxon>Apodospora</taxon>
    </lineage>
</organism>
<dbReference type="AlphaFoldDB" id="A0AAE0IV42"/>
<protein>
    <submittedName>
        <fullName evidence="2">Uncharacterized protein</fullName>
    </submittedName>
</protein>
<name>A0AAE0IV42_9PEZI</name>
<proteinExistence type="predicted"/>
<keyword evidence="1" id="KW-0732">Signal</keyword>
<dbReference type="EMBL" id="JAUEDM010000001">
    <property type="protein sequence ID" value="KAK3331495.1"/>
    <property type="molecule type" value="Genomic_DNA"/>
</dbReference>
<reference evidence="2" key="1">
    <citation type="journal article" date="2023" name="Mol. Phylogenet. Evol.">
        <title>Genome-scale phylogeny and comparative genomics of the fungal order Sordariales.</title>
        <authorList>
            <person name="Hensen N."/>
            <person name="Bonometti L."/>
            <person name="Westerberg I."/>
            <person name="Brannstrom I.O."/>
            <person name="Guillou S."/>
            <person name="Cros-Aarteil S."/>
            <person name="Calhoun S."/>
            <person name="Haridas S."/>
            <person name="Kuo A."/>
            <person name="Mondo S."/>
            <person name="Pangilinan J."/>
            <person name="Riley R."/>
            <person name="LaButti K."/>
            <person name="Andreopoulos B."/>
            <person name="Lipzen A."/>
            <person name="Chen C."/>
            <person name="Yan M."/>
            <person name="Daum C."/>
            <person name="Ng V."/>
            <person name="Clum A."/>
            <person name="Steindorff A."/>
            <person name="Ohm R.A."/>
            <person name="Martin F."/>
            <person name="Silar P."/>
            <person name="Natvig D.O."/>
            <person name="Lalanne C."/>
            <person name="Gautier V."/>
            <person name="Ament-Velasquez S.L."/>
            <person name="Kruys A."/>
            <person name="Hutchinson M.I."/>
            <person name="Powell A.J."/>
            <person name="Barry K."/>
            <person name="Miller A.N."/>
            <person name="Grigoriev I.V."/>
            <person name="Debuchy R."/>
            <person name="Gladieux P."/>
            <person name="Hiltunen Thoren M."/>
            <person name="Johannesson H."/>
        </authorList>
    </citation>
    <scope>NUCLEOTIDE SEQUENCE</scope>
    <source>
        <strain evidence="2">CBS 118394</strain>
    </source>
</reference>
<evidence type="ECO:0000313" key="2">
    <source>
        <dbReference type="EMBL" id="KAK3331495.1"/>
    </source>
</evidence>
<comment type="caution">
    <text evidence="2">The sequence shown here is derived from an EMBL/GenBank/DDBJ whole genome shotgun (WGS) entry which is preliminary data.</text>
</comment>
<keyword evidence="3" id="KW-1185">Reference proteome</keyword>
<gene>
    <name evidence="2" type="ORF">B0H66DRAFT_507312</name>
</gene>
<feature type="chain" id="PRO_5041956079" evidence="1">
    <location>
        <begin position="26"/>
        <end position="472"/>
    </location>
</feature>
<evidence type="ECO:0000256" key="1">
    <source>
        <dbReference type="SAM" id="SignalP"/>
    </source>
</evidence>
<dbReference type="Proteomes" id="UP001283341">
    <property type="component" value="Unassembled WGS sequence"/>
</dbReference>